<dbReference type="EMBL" id="WWNR01000015">
    <property type="protein sequence ID" value="MZQ91109.1"/>
    <property type="molecule type" value="Genomic_DNA"/>
</dbReference>
<dbReference type="InterPro" id="IPR036291">
    <property type="entry name" value="NAD(P)-bd_dom_sf"/>
</dbReference>
<comment type="similarity">
    <text evidence="2">Belongs to the short-chain dehydrogenases/reductases (SDR) family.</text>
</comment>
<dbReference type="Pfam" id="PF00106">
    <property type="entry name" value="adh_short"/>
    <property type="match status" value="1"/>
</dbReference>
<dbReference type="Proteomes" id="UP000477083">
    <property type="component" value="Unassembled WGS sequence"/>
</dbReference>
<keyword evidence="5" id="KW-0576">Peroxisome</keyword>
<dbReference type="GO" id="GO:0016491">
    <property type="term" value="F:oxidoreductase activity"/>
    <property type="evidence" value="ECO:0007669"/>
    <property type="project" value="UniProtKB-KW"/>
</dbReference>
<keyword evidence="8" id="KW-1185">Reference proteome</keyword>
<evidence type="ECO:0000256" key="6">
    <source>
        <dbReference type="SAM" id="MobiDB-lite"/>
    </source>
</evidence>
<protein>
    <submittedName>
        <fullName evidence="7">SDR family oxidoreductase</fullName>
    </submittedName>
</protein>
<sequence>MAKSLSGRTMFITGATRGIGRAIALAAAREGANVALLGKTDTPHRYLPGTVQEAAEAIEAAGGRALPVIADVRDDAAVAEAVARTVETFGGIDICVNNASAIDQAGVLDTDMKRFDLVHDIIVRGAFLVSKCCLPHLLRAPAPHLMMLAPRPNLDPARLGRSLHQSMAKYGIAMQVIGMAEEFRDQGVAVTGLWPRAGIATAAIEFRRGDEALRHCRKPEIMGDAAVSIFRRPAVEVTGRFSLDDEALHEAGVRDFSAYVVEPGQPLWLADWRRDAALPEWSDPIVPPPGEAGRNARGVIPGEGAAKTQ</sequence>
<dbReference type="PANTHER" id="PTHR42808">
    <property type="entry name" value="HYDROXYSTEROID DEHYDROGENASE-LIKE PROTEIN 2"/>
    <property type="match status" value="1"/>
</dbReference>
<dbReference type="PRINTS" id="PR00081">
    <property type="entry name" value="GDHRDH"/>
</dbReference>
<name>A0A6L8VP36_9RHOB</name>
<evidence type="ECO:0000256" key="1">
    <source>
        <dbReference type="ARBA" id="ARBA00004275"/>
    </source>
</evidence>
<comment type="caution">
    <text evidence="7">The sequence shown here is derived from an EMBL/GenBank/DDBJ whole genome shotgun (WGS) entry which is preliminary data.</text>
</comment>
<dbReference type="InterPro" id="IPR051935">
    <property type="entry name" value="HSDL2"/>
</dbReference>
<dbReference type="SUPFAM" id="SSF51735">
    <property type="entry name" value="NAD(P)-binding Rossmann-fold domains"/>
    <property type="match status" value="1"/>
</dbReference>
<dbReference type="FunFam" id="3.40.50.720:FF:000301">
    <property type="entry name" value="Hydroxysteroid dehydrogenase like 2"/>
    <property type="match status" value="1"/>
</dbReference>
<evidence type="ECO:0000313" key="7">
    <source>
        <dbReference type="EMBL" id="MZQ91109.1"/>
    </source>
</evidence>
<feature type="region of interest" description="Disordered" evidence="6">
    <location>
        <begin position="282"/>
        <end position="309"/>
    </location>
</feature>
<organism evidence="7 8">
    <name type="scientific">Frigidibacter albus</name>
    <dbReference type="NCBI Taxonomy" id="1465486"/>
    <lineage>
        <taxon>Bacteria</taxon>
        <taxon>Pseudomonadati</taxon>
        <taxon>Pseudomonadota</taxon>
        <taxon>Alphaproteobacteria</taxon>
        <taxon>Rhodobacterales</taxon>
        <taxon>Paracoccaceae</taxon>
        <taxon>Frigidibacter</taxon>
    </lineage>
</organism>
<dbReference type="InterPro" id="IPR002347">
    <property type="entry name" value="SDR_fam"/>
</dbReference>
<dbReference type="Gene3D" id="3.40.50.720">
    <property type="entry name" value="NAD(P)-binding Rossmann-like Domain"/>
    <property type="match status" value="1"/>
</dbReference>
<dbReference type="PANTHER" id="PTHR42808:SF3">
    <property type="entry name" value="HYDROXYSTEROID DEHYDROGENASE-LIKE PROTEIN 2"/>
    <property type="match status" value="1"/>
</dbReference>
<comment type="subcellular location">
    <subcellularLocation>
        <location evidence="1">Peroxisome</location>
    </subcellularLocation>
</comment>
<evidence type="ECO:0000256" key="2">
    <source>
        <dbReference type="ARBA" id="ARBA00006484"/>
    </source>
</evidence>
<dbReference type="RefSeq" id="WP_161348493.1">
    <property type="nucleotide sequence ID" value="NZ_BMGW01000015.1"/>
</dbReference>
<dbReference type="OrthoDB" id="9810935at2"/>
<keyword evidence="3" id="KW-0521">NADP</keyword>
<keyword evidence="4" id="KW-0560">Oxidoreductase</keyword>
<evidence type="ECO:0000256" key="5">
    <source>
        <dbReference type="ARBA" id="ARBA00023140"/>
    </source>
</evidence>
<reference evidence="7 8" key="1">
    <citation type="submission" date="2020-01" db="EMBL/GenBank/DDBJ databases">
        <title>Frigidibacter albus SP32T (=CGMCC 1.13995T).</title>
        <authorList>
            <person name="Liao X."/>
        </authorList>
    </citation>
    <scope>NUCLEOTIDE SEQUENCE [LARGE SCALE GENOMIC DNA]</scope>
    <source>
        <strain evidence="7 8">SP32</strain>
    </source>
</reference>
<evidence type="ECO:0000256" key="4">
    <source>
        <dbReference type="ARBA" id="ARBA00023002"/>
    </source>
</evidence>
<dbReference type="AlphaFoldDB" id="A0A6L8VP36"/>
<evidence type="ECO:0000256" key="3">
    <source>
        <dbReference type="ARBA" id="ARBA00022857"/>
    </source>
</evidence>
<gene>
    <name evidence="7" type="ORF">GS660_18620</name>
</gene>
<evidence type="ECO:0000313" key="8">
    <source>
        <dbReference type="Proteomes" id="UP000477083"/>
    </source>
</evidence>
<accession>A0A6L8VP36</accession>
<proteinExistence type="inferred from homology"/>
<dbReference type="NCBIfam" id="NF006133">
    <property type="entry name" value="PRK08278.1"/>
    <property type="match status" value="1"/>
</dbReference>